<dbReference type="AlphaFoldDB" id="A0A928VSB6"/>
<evidence type="ECO:0000256" key="1">
    <source>
        <dbReference type="ARBA" id="ARBA00004141"/>
    </source>
</evidence>
<feature type="transmembrane region" description="Helical" evidence="5">
    <location>
        <begin position="133"/>
        <end position="153"/>
    </location>
</feature>
<feature type="transmembrane region" description="Helical" evidence="5">
    <location>
        <begin position="270"/>
        <end position="288"/>
    </location>
</feature>
<comment type="similarity">
    <text evidence="5">Belongs to the 4-toluene sulfonate uptake permease (TSUP) (TC 2.A.102) family.</text>
</comment>
<feature type="transmembrane region" description="Helical" evidence="5">
    <location>
        <begin position="216"/>
        <end position="235"/>
    </location>
</feature>
<name>A0A928VSB6_9CYAN</name>
<keyword evidence="4 5" id="KW-0472">Membrane</keyword>
<dbReference type="Pfam" id="PF01925">
    <property type="entry name" value="TauE"/>
    <property type="match status" value="1"/>
</dbReference>
<proteinExistence type="inferred from homology"/>
<dbReference type="InterPro" id="IPR002781">
    <property type="entry name" value="TM_pro_TauE-like"/>
</dbReference>
<sequence length="328" mass="35674">MSLSKYKITPIVSVVVWLAWLTILGFSSAFSYLIDNWEVAVTMIFGSAIAGGTSLGGGAVAFPVFTKLLHIAPADARIFSLAIQSIGMSAASLTIWLSGITVEWRIVRWGSLGGFLGIFLGLRFFAPIFPPDAIKMSFTLLLASFAMTLWVLSQKIKQRNSTIAYWGVREKQLFFLAGIMGGIISGLVGNGIDILVFSVMVLLFRLNEKIATSTSVVLMAINAIAGFALQVFFFHDFGEPVLSYWFAAIPVVVIGAPVGAILCNLLSRQTIANFLISLISIELVTSFVLIPPRAIVVCSSVVTLIVFSGLNYWMYRQGMTEVPEFDSL</sequence>
<comment type="caution">
    <text evidence="5">Lacks conserved residue(s) required for the propagation of feature annotation.</text>
</comment>
<dbReference type="EMBL" id="JADEXN010000012">
    <property type="protein sequence ID" value="MBE9039484.1"/>
    <property type="molecule type" value="Genomic_DNA"/>
</dbReference>
<feature type="transmembrane region" description="Helical" evidence="5">
    <location>
        <begin position="78"/>
        <end position="100"/>
    </location>
</feature>
<evidence type="ECO:0000256" key="5">
    <source>
        <dbReference type="RuleBase" id="RU363041"/>
    </source>
</evidence>
<evidence type="ECO:0000313" key="7">
    <source>
        <dbReference type="Proteomes" id="UP000621799"/>
    </source>
</evidence>
<feature type="transmembrane region" description="Helical" evidence="5">
    <location>
        <begin position="106"/>
        <end position="126"/>
    </location>
</feature>
<comment type="subcellular location">
    <subcellularLocation>
        <location evidence="5">Cell membrane</location>
        <topology evidence="5">Multi-pass membrane protein</topology>
    </subcellularLocation>
    <subcellularLocation>
        <location evidence="1">Membrane</location>
        <topology evidence="1">Multi-pass membrane protein</topology>
    </subcellularLocation>
</comment>
<feature type="transmembrane region" description="Helical" evidence="5">
    <location>
        <begin position="12"/>
        <end position="34"/>
    </location>
</feature>
<feature type="transmembrane region" description="Helical" evidence="5">
    <location>
        <begin position="294"/>
        <end position="315"/>
    </location>
</feature>
<dbReference type="GO" id="GO:0005886">
    <property type="term" value="C:plasma membrane"/>
    <property type="evidence" value="ECO:0007669"/>
    <property type="project" value="UniProtKB-SubCell"/>
</dbReference>
<dbReference type="RefSeq" id="WP_264319745.1">
    <property type="nucleotide sequence ID" value="NZ_JADEXN010000012.1"/>
</dbReference>
<feature type="transmembrane region" description="Helical" evidence="5">
    <location>
        <begin position="40"/>
        <end position="66"/>
    </location>
</feature>
<comment type="caution">
    <text evidence="6">The sequence shown here is derived from an EMBL/GenBank/DDBJ whole genome shotgun (WGS) entry which is preliminary data.</text>
</comment>
<gene>
    <name evidence="6" type="ORF">IQ235_01575</name>
</gene>
<dbReference type="PANTHER" id="PTHR31154:SF4">
    <property type="entry name" value="MEMBRANE TRANSPORTER PROTEIN"/>
    <property type="match status" value="1"/>
</dbReference>
<accession>A0A928VSB6</accession>
<keyword evidence="3 5" id="KW-1133">Transmembrane helix</keyword>
<keyword evidence="5" id="KW-1003">Cell membrane</keyword>
<evidence type="ECO:0000256" key="2">
    <source>
        <dbReference type="ARBA" id="ARBA00022692"/>
    </source>
</evidence>
<evidence type="ECO:0000256" key="4">
    <source>
        <dbReference type="ARBA" id="ARBA00023136"/>
    </source>
</evidence>
<reference evidence="6" key="1">
    <citation type="submission" date="2020-10" db="EMBL/GenBank/DDBJ databases">
        <authorList>
            <person name="Castelo-Branco R."/>
            <person name="Eusebio N."/>
            <person name="Adriana R."/>
            <person name="Vieira A."/>
            <person name="Brugerolle De Fraissinette N."/>
            <person name="Rezende De Castro R."/>
            <person name="Schneider M.P."/>
            <person name="Vasconcelos V."/>
            <person name="Leao P.N."/>
        </authorList>
    </citation>
    <scope>NUCLEOTIDE SEQUENCE</scope>
    <source>
        <strain evidence="6">LEGE 11467</strain>
    </source>
</reference>
<dbReference type="PANTHER" id="PTHR31154">
    <property type="entry name" value="MEMBRANE TRANSPORTER PROTEIN"/>
    <property type="match status" value="1"/>
</dbReference>
<organism evidence="6 7">
    <name type="scientific">Zarconia navalis LEGE 11467</name>
    <dbReference type="NCBI Taxonomy" id="1828826"/>
    <lineage>
        <taxon>Bacteria</taxon>
        <taxon>Bacillati</taxon>
        <taxon>Cyanobacteriota</taxon>
        <taxon>Cyanophyceae</taxon>
        <taxon>Oscillatoriophycideae</taxon>
        <taxon>Oscillatoriales</taxon>
        <taxon>Oscillatoriales incertae sedis</taxon>
        <taxon>Zarconia</taxon>
        <taxon>Zarconia navalis</taxon>
    </lineage>
</organism>
<feature type="transmembrane region" description="Helical" evidence="5">
    <location>
        <begin position="241"/>
        <end position="263"/>
    </location>
</feature>
<keyword evidence="7" id="KW-1185">Reference proteome</keyword>
<protein>
    <recommendedName>
        <fullName evidence="5">Probable membrane transporter protein</fullName>
    </recommendedName>
</protein>
<evidence type="ECO:0000313" key="6">
    <source>
        <dbReference type="EMBL" id="MBE9039484.1"/>
    </source>
</evidence>
<keyword evidence="2 5" id="KW-0812">Transmembrane</keyword>
<dbReference type="Proteomes" id="UP000621799">
    <property type="component" value="Unassembled WGS sequence"/>
</dbReference>
<feature type="transmembrane region" description="Helical" evidence="5">
    <location>
        <begin position="173"/>
        <end position="204"/>
    </location>
</feature>
<evidence type="ECO:0000256" key="3">
    <source>
        <dbReference type="ARBA" id="ARBA00022989"/>
    </source>
</evidence>